<feature type="chain" id="PRO_5012499723" description="Lipoprotein" evidence="1">
    <location>
        <begin position="28"/>
        <end position="273"/>
    </location>
</feature>
<proteinExistence type="predicted"/>
<dbReference type="OrthoDB" id="1653343at2"/>
<reference evidence="3" key="1">
    <citation type="submission" date="2016-11" db="EMBL/GenBank/DDBJ databases">
        <authorList>
            <person name="Varghese N."/>
            <person name="Submissions S."/>
        </authorList>
    </citation>
    <scope>NUCLEOTIDE SEQUENCE [LARGE SCALE GENOMIC DNA]</scope>
    <source>
        <strain evidence="3">DSM 12395</strain>
    </source>
</reference>
<keyword evidence="1" id="KW-0732">Signal</keyword>
<dbReference type="RefSeq" id="WP_073235164.1">
    <property type="nucleotide sequence ID" value="NZ_FQUY01000002.1"/>
</dbReference>
<dbReference type="AlphaFoldDB" id="A0A1M4TUN4"/>
<dbReference type="InterPro" id="IPR028994">
    <property type="entry name" value="Integrin_alpha_N"/>
</dbReference>
<sequence length="273" mass="30459">MRKITCTLLVPVFVLSLLAGCTSSPKAKEETGAFKTQQIQTFVETENTHVLQTLEQDLVGDPVKEKVVLYAEQSKDGMPLSWSLVVNGIEKVKLSPEDGLYSFAEVKFADVDGDQKEEVLLYRQSSGSAGARGLNIYKTTGENWQELFSVNNTTEADDKRFEVKYMGNYYAGFEDKETGLKSTIQLDKARYKGIEHMLQGISTWIDPIVDYSLVDHNGDGVKEIVTIQRVIGVAHADTIGLLKTTYKMERGRYKAVTLTLCDNNDKPLAEVKL</sequence>
<dbReference type="SUPFAM" id="SSF69318">
    <property type="entry name" value="Integrin alpha N-terminal domain"/>
    <property type="match status" value="1"/>
</dbReference>
<dbReference type="PROSITE" id="PS51257">
    <property type="entry name" value="PROKAR_LIPOPROTEIN"/>
    <property type="match status" value="1"/>
</dbReference>
<evidence type="ECO:0008006" key="4">
    <source>
        <dbReference type="Google" id="ProtNLM"/>
    </source>
</evidence>
<organism evidence="2 3">
    <name type="scientific">Desulforamulus putei DSM 12395</name>
    <dbReference type="NCBI Taxonomy" id="1121429"/>
    <lineage>
        <taxon>Bacteria</taxon>
        <taxon>Bacillati</taxon>
        <taxon>Bacillota</taxon>
        <taxon>Clostridia</taxon>
        <taxon>Eubacteriales</taxon>
        <taxon>Peptococcaceae</taxon>
        <taxon>Desulforamulus</taxon>
    </lineage>
</organism>
<evidence type="ECO:0000256" key="1">
    <source>
        <dbReference type="SAM" id="SignalP"/>
    </source>
</evidence>
<name>A0A1M4TUN4_9FIRM</name>
<evidence type="ECO:0000313" key="2">
    <source>
        <dbReference type="EMBL" id="SHE48153.1"/>
    </source>
</evidence>
<dbReference type="EMBL" id="FQUY01000002">
    <property type="protein sequence ID" value="SHE48153.1"/>
    <property type="molecule type" value="Genomic_DNA"/>
</dbReference>
<evidence type="ECO:0000313" key="3">
    <source>
        <dbReference type="Proteomes" id="UP000184148"/>
    </source>
</evidence>
<dbReference type="Proteomes" id="UP000184148">
    <property type="component" value="Unassembled WGS sequence"/>
</dbReference>
<feature type="signal peptide" evidence="1">
    <location>
        <begin position="1"/>
        <end position="27"/>
    </location>
</feature>
<gene>
    <name evidence="2" type="ORF">SAMN02745133_00472</name>
</gene>
<protein>
    <recommendedName>
        <fullName evidence="4">Lipoprotein</fullName>
    </recommendedName>
</protein>
<accession>A0A1M4TUN4</accession>
<keyword evidence="3" id="KW-1185">Reference proteome</keyword>